<keyword evidence="1" id="KW-0732">Signal</keyword>
<sequence>MRGPMTRLFRTFLVFLLLLSARTAYAQPSEYEAELREDSSYSLRQNSAIPFNALKKQSFSAPRQPVSSLNALYKQAPLAQNELHSLLSQIANQSETELQLAKVKERQRAEAKVAHKLNNNPAALTDLVRATLIADNLDDLQLAFDTLNHQANVLQVKDRFAQPKASGYRDINLLLQLPKSGLIAEVQLHLREIAAIKNGAEHQVYEEVQAMERKAAREQRPLSELEQARIQKLRQESHKLYHKAWLGYKRQQTQTLGIENTIVA</sequence>
<dbReference type="InterPro" id="IPR043519">
    <property type="entry name" value="NT_sf"/>
</dbReference>
<feature type="chain" id="PRO_5042091512" evidence="1">
    <location>
        <begin position="27"/>
        <end position="264"/>
    </location>
</feature>
<dbReference type="CDD" id="cd05399">
    <property type="entry name" value="NT_Rel-Spo_like"/>
    <property type="match status" value="1"/>
</dbReference>
<dbReference type="AlphaFoldDB" id="A0AAD1KD34"/>
<name>A0AAD1KD34_9GAMM</name>
<dbReference type="Gene3D" id="3.30.460.10">
    <property type="entry name" value="Beta Polymerase, domain 2"/>
    <property type="match status" value="1"/>
</dbReference>
<gene>
    <name evidence="3" type="primary">relV</name>
    <name evidence="3" type="ORF">TUM17379_33190</name>
</gene>
<evidence type="ECO:0000313" key="3">
    <source>
        <dbReference type="EMBL" id="BCV46301.1"/>
    </source>
</evidence>
<protein>
    <submittedName>
        <fullName evidence="3">GTP pyrophosphokinase</fullName>
    </submittedName>
</protein>
<evidence type="ECO:0000259" key="2">
    <source>
        <dbReference type="SMART" id="SM00954"/>
    </source>
</evidence>
<reference evidence="3" key="1">
    <citation type="submission" date="2021-05" db="EMBL/GenBank/DDBJ databases">
        <title>Molecular characterization for Shewanella algae harboring chromosomal blaOXA-55-like strains isolated from clinical and environment sample.</title>
        <authorList>
            <person name="Ohama Y."/>
            <person name="Aoki K."/>
            <person name="Harada S."/>
            <person name="Moriya K."/>
            <person name="Ishii Y."/>
            <person name="Tateda K."/>
        </authorList>
    </citation>
    <scope>NUCLEOTIDE SEQUENCE</scope>
    <source>
        <strain evidence="3">TUM17379</strain>
    </source>
</reference>
<dbReference type="Proteomes" id="UP000825078">
    <property type="component" value="Chromosome"/>
</dbReference>
<dbReference type="SMART" id="SM00954">
    <property type="entry name" value="RelA_SpoT"/>
    <property type="match status" value="1"/>
</dbReference>
<evidence type="ECO:0000313" key="4">
    <source>
        <dbReference type="Proteomes" id="UP000825078"/>
    </source>
</evidence>
<organism evidence="3 4">
    <name type="scientific">Shewanella algae</name>
    <dbReference type="NCBI Taxonomy" id="38313"/>
    <lineage>
        <taxon>Bacteria</taxon>
        <taxon>Pseudomonadati</taxon>
        <taxon>Pseudomonadota</taxon>
        <taxon>Gammaproteobacteria</taxon>
        <taxon>Alteromonadales</taxon>
        <taxon>Shewanellaceae</taxon>
        <taxon>Shewanella</taxon>
    </lineage>
</organism>
<dbReference type="GO" id="GO:0015969">
    <property type="term" value="P:guanosine tetraphosphate metabolic process"/>
    <property type="evidence" value="ECO:0007669"/>
    <property type="project" value="InterPro"/>
</dbReference>
<feature type="signal peptide" evidence="1">
    <location>
        <begin position="1"/>
        <end position="26"/>
    </location>
</feature>
<proteinExistence type="predicted"/>
<dbReference type="EMBL" id="AP024613">
    <property type="protein sequence ID" value="BCV46301.1"/>
    <property type="molecule type" value="Genomic_DNA"/>
</dbReference>
<dbReference type="InterPro" id="IPR007685">
    <property type="entry name" value="RelA_SpoT"/>
</dbReference>
<evidence type="ECO:0000256" key="1">
    <source>
        <dbReference type="SAM" id="SignalP"/>
    </source>
</evidence>
<accession>A0AAD1KD34</accession>
<feature type="domain" description="RelA/SpoT" evidence="2">
    <location>
        <begin position="101"/>
        <end position="209"/>
    </location>
</feature>
<dbReference type="SUPFAM" id="SSF81301">
    <property type="entry name" value="Nucleotidyltransferase"/>
    <property type="match status" value="1"/>
</dbReference>